<dbReference type="InterPro" id="IPR011335">
    <property type="entry name" value="Restrct_endonuc-II-like"/>
</dbReference>
<dbReference type="CDD" id="cd06260">
    <property type="entry name" value="DUF820-like"/>
    <property type="match status" value="1"/>
</dbReference>
<dbReference type="AlphaFoldDB" id="A0A8J3FYR1"/>
<dbReference type="Proteomes" id="UP000637578">
    <property type="component" value="Unassembled WGS sequence"/>
</dbReference>
<dbReference type="Gene3D" id="3.90.1570.10">
    <property type="entry name" value="tt1808, chain A"/>
    <property type="match status" value="1"/>
</dbReference>
<reference evidence="2" key="1">
    <citation type="journal article" date="2014" name="Int. J. Syst. Evol. Microbiol.">
        <title>Complete genome sequence of Corynebacterium casei LMG S-19264T (=DSM 44701T), isolated from a smear-ripened cheese.</title>
        <authorList>
            <consortium name="US DOE Joint Genome Institute (JGI-PGF)"/>
            <person name="Walter F."/>
            <person name="Albersmeier A."/>
            <person name="Kalinowski J."/>
            <person name="Ruckert C."/>
        </authorList>
    </citation>
    <scope>NUCLEOTIDE SEQUENCE</scope>
    <source>
        <strain evidence="2">CGMCC 4.5737</strain>
    </source>
</reference>
<accession>A0A8J3FYR1</accession>
<dbReference type="Pfam" id="PF05685">
    <property type="entry name" value="Uma2"/>
    <property type="match status" value="1"/>
</dbReference>
<name>A0A8J3FYR1_9PSEU</name>
<dbReference type="InterPro" id="IPR008538">
    <property type="entry name" value="Uma2"/>
</dbReference>
<evidence type="ECO:0000259" key="1">
    <source>
        <dbReference type="Pfam" id="PF05685"/>
    </source>
</evidence>
<sequence>MSIPATIDHLLTVEDYLALGVPPSGYTELQVGRLLMSPSPVPDHQHAGRMLANQLDGQVPEQFEVITDVDVDLELAPPDEPGTVRRPDLIIVNRTARQRIRGHGGITRAAEVAVIVEILPPGSERTVRKTKHSEYANAGVPHYWIISLDEPVSVAAYHLTDELGYIDGNDVTGVFDTAEPFPLRVDLERLI</sequence>
<keyword evidence="3" id="KW-1185">Reference proteome</keyword>
<dbReference type="InterPro" id="IPR012296">
    <property type="entry name" value="Nuclease_put_TT1808"/>
</dbReference>
<dbReference type="SUPFAM" id="SSF52980">
    <property type="entry name" value="Restriction endonuclease-like"/>
    <property type="match status" value="1"/>
</dbReference>
<comment type="caution">
    <text evidence="2">The sequence shown here is derived from an EMBL/GenBank/DDBJ whole genome shotgun (WGS) entry which is preliminary data.</text>
</comment>
<dbReference type="RefSeq" id="WP_189060952.1">
    <property type="nucleotide sequence ID" value="NZ_BMMK01000031.1"/>
</dbReference>
<gene>
    <name evidence="2" type="ORF">GCM10012275_50980</name>
</gene>
<proteinExistence type="predicted"/>
<dbReference type="EMBL" id="BMMK01000031">
    <property type="protein sequence ID" value="GGM74055.1"/>
    <property type="molecule type" value="Genomic_DNA"/>
</dbReference>
<dbReference type="PANTHER" id="PTHR35400:SF3">
    <property type="entry name" value="SLL1072 PROTEIN"/>
    <property type="match status" value="1"/>
</dbReference>
<feature type="domain" description="Putative restriction endonuclease" evidence="1">
    <location>
        <begin position="13"/>
        <end position="160"/>
    </location>
</feature>
<reference evidence="2" key="2">
    <citation type="submission" date="2020-09" db="EMBL/GenBank/DDBJ databases">
        <authorList>
            <person name="Sun Q."/>
            <person name="Zhou Y."/>
        </authorList>
    </citation>
    <scope>NUCLEOTIDE SEQUENCE</scope>
    <source>
        <strain evidence="2">CGMCC 4.5737</strain>
    </source>
</reference>
<evidence type="ECO:0000313" key="3">
    <source>
        <dbReference type="Proteomes" id="UP000637578"/>
    </source>
</evidence>
<evidence type="ECO:0000313" key="2">
    <source>
        <dbReference type="EMBL" id="GGM74055.1"/>
    </source>
</evidence>
<protein>
    <recommendedName>
        <fullName evidence="1">Putative restriction endonuclease domain-containing protein</fullName>
    </recommendedName>
</protein>
<dbReference type="PANTHER" id="PTHR35400">
    <property type="entry name" value="SLR1083 PROTEIN"/>
    <property type="match status" value="1"/>
</dbReference>
<organism evidence="2 3">
    <name type="scientific">Longimycelium tulufanense</name>
    <dbReference type="NCBI Taxonomy" id="907463"/>
    <lineage>
        <taxon>Bacteria</taxon>
        <taxon>Bacillati</taxon>
        <taxon>Actinomycetota</taxon>
        <taxon>Actinomycetes</taxon>
        <taxon>Pseudonocardiales</taxon>
        <taxon>Pseudonocardiaceae</taxon>
        <taxon>Longimycelium</taxon>
    </lineage>
</organism>